<evidence type="ECO:0000256" key="1">
    <source>
        <dbReference type="SAM" id="MobiDB-lite"/>
    </source>
</evidence>
<evidence type="ECO:0000256" key="2">
    <source>
        <dbReference type="SAM" id="SignalP"/>
    </source>
</evidence>
<keyword evidence="4" id="KW-1185">Reference proteome</keyword>
<dbReference type="Proteomes" id="UP001500518">
    <property type="component" value="Unassembled WGS sequence"/>
</dbReference>
<name>A0ABP9KJ49_9SPHN</name>
<dbReference type="RefSeq" id="WP_346033289.1">
    <property type="nucleotide sequence ID" value="NZ_BAABHV010000017.1"/>
</dbReference>
<accession>A0ABP9KJ49</accession>
<feature type="chain" id="PRO_5045628629" description="TIGR02301 family protein" evidence="2">
    <location>
        <begin position="30"/>
        <end position="153"/>
    </location>
</feature>
<evidence type="ECO:0008006" key="5">
    <source>
        <dbReference type="Google" id="ProtNLM"/>
    </source>
</evidence>
<gene>
    <name evidence="3" type="ORF">GCM10023208_23890</name>
</gene>
<comment type="caution">
    <text evidence="3">The sequence shown here is derived from an EMBL/GenBank/DDBJ whole genome shotgun (WGS) entry which is preliminary data.</text>
</comment>
<dbReference type="EMBL" id="BAABHV010000017">
    <property type="protein sequence ID" value="GAA5057915.1"/>
    <property type="molecule type" value="Genomic_DNA"/>
</dbReference>
<feature type="signal peptide" evidence="2">
    <location>
        <begin position="1"/>
        <end position="29"/>
    </location>
</feature>
<evidence type="ECO:0000313" key="4">
    <source>
        <dbReference type="Proteomes" id="UP001500518"/>
    </source>
</evidence>
<reference evidence="4" key="1">
    <citation type="journal article" date="2019" name="Int. J. Syst. Evol. Microbiol.">
        <title>The Global Catalogue of Microorganisms (GCM) 10K type strain sequencing project: providing services to taxonomists for standard genome sequencing and annotation.</title>
        <authorList>
            <consortium name="The Broad Institute Genomics Platform"/>
            <consortium name="The Broad Institute Genome Sequencing Center for Infectious Disease"/>
            <person name="Wu L."/>
            <person name="Ma J."/>
        </authorList>
    </citation>
    <scope>NUCLEOTIDE SEQUENCE [LARGE SCALE GENOMIC DNA]</scope>
    <source>
        <strain evidence="4">JCM 18014</strain>
    </source>
</reference>
<sequence>MRLRALASTLALGAGLAISSVPASTPALAQQQGTLPADPQDFQCFVLMQQRRTELLNTASLPPEQRVDILNNLTIISAFYAGRLSHYSSAEAVSQFRSAANLIASSNRQQLDTFANTCANFYLSVMQVLGNTSQQANAPQDTPQTGVPQQGQR</sequence>
<evidence type="ECO:0000313" key="3">
    <source>
        <dbReference type="EMBL" id="GAA5057915.1"/>
    </source>
</evidence>
<proteinExistence type="predicted"/>
<feature type="region of interest" description="Disordered" evidence="1">
    <location>
        <begin position="134"/>
        <end position="153"/>
    </location>
</feature>
<keyword evidence="2" id="KW-0732">Signal</keyword>
<organism evidence="3 4">
    <name type="scientific">Erythrobacter westpacificensis</name>
    <dbReference type="NCBI Taxonomy" id="1055231"/>
    <lineage>
        <taxon>Bacteria</taxon>
        <taxon>Pseudomonadati</taxon>
        <taxon>Pseudomonadota</taxon>
        <taxon>Alphaproteobacteria</taxon>
        <taxon>Sphingomonadales</taxon>
        <taxon>Erythrobacteraceae</taxon>
        <taxon>Erythrobacter/Porphyrobacter group</taxon>
        <taxon>Erythrobacter</taxon>
    </lineage>
</organism>
<protein>
    <recommendedName>
        <fullName evidence="5">TIGR02301 family protein</fullName>
    </recommendedName>
</protein>